<evidence type="ECO:0000256" key="4">
    <source>
        <dbReference type="PROSITE-ProRule" id="PRU00782"/>
    </source>
</evidence>
<comment type="caution">
    <text evidence="4">Lacks conserved residue(s) required for the propagation of feature annotation.</text>
</comment>
<dbReference type="InterPro" id="IPR000048">
    <property type="entry name" value="IQ_motif_EF-hand-BS"/>
</dbReference>
<comment type="similarity">
    <text evidence="4">Belongs to the TRAFAC class myosin-kinesin ATPase superfamily. Myosin family.</text>
</comment>
<dbReference type="InterPro" id="IPR027417">
    <property type="entry name" value="P-loop_NTPase"/>
</dbReference>
<feature type="domain" description="Myosin motor" evidence="6">
    <location>
        <begin position="1"/>
        <end position="49"/>
    </location>
</feature>
<dbReference type="InterPro" id="IPR001609">
    <property type="entry name" value="Myosin_head_motor_dom-like"/>
</dbReference>
<protein>
    <submittedName>
        <fullName evidence="7">Unconventional myosin-Vb-like</fullName>
    </submittedName>
</protein>
<proteinExistence type="inferred from homology"/>
<sequence>MRTGASQLASPSFTGSLTMERTDPDKFQFGRTKIFFRAGQVAYLEKLRADKFRAATIMIQKTVRGWLQKVKYRRLKAATLTLQRYCRGHLARRLAEHLRRTRAAVVLQKQYRMRRAHQAYQRVRRATVVIQAFARGMFVRRIYHQVLREHKATIIQKDVRSWLARRRFQRLRGAAIVIQCGFRRLKAKQELKALKIEARSAEHLKRLNVGMENKVVQLQRKIDDQTASREEIVALGVCLYVSSTGVLFDLAP</sequence>
<dbReference type="Pfam" id="PF00612">
    <property type="entry name" value="IQ"/>
    <property type="match status" value="6"/>
</dbReference>
<dbReference type="PROSITE" id="PS51456">
    <property type="entry name" value="MYOSIN_MOTOR"/>
    <property type="match status" value="1"/>
</dbReference>
<keyword evidence="8" id="KW-1185">Reference proteome</keyword>
<dbReference type="Proteomes" id="UP001165941">
    <property type="component" value="Unassembled WGS sequence"/>
</dbReference>
<evidence type="ECO:0000256" key="2">
    <source>
        <dbReference type="ARBA" id="ARBA00022840"/>
    </source>
</evidence>
<keyword evidence="4" id="KW-0505">Motor protein</keyword>
<dbReference type="SUPFAM" id="SSF52540">
    <property type="entry name" value="P-loop containing nucleoside triphosphate hydrolases"/>
    <property type="match status" value="2"/>
</dbReference>
<keyword evidence="3 4" id="KW-0009">Actin-binding</keyword>
<accession>A0ABX0S0M1</accession>
<dbReference type="EMBL" id="PGGH01054360">
    <property type="protein sequence ID" value="NIG58672.1"/>
    <property type="molecule type" value="Genomic_DNA"/>
</dbReference>
<organism evidence="7 8">
    <name type="scientific">Pontoporia blainvillei</name>
    <name type="common">Franciscana</name>
    <name type="synonym">Delphinus blainvillei</name>
    <dbReference type="NCBI Taxonomy" id="48723"/>
    <lineage>
        <taxon>Eukaryota</taxon>
        <taxon>Metazoa</taxon>
        <taxon>Chordata</taxon>
        <taxon>Craniata</taxon>
        <taxon>Vertebrata</taxon>
        <taxon>Euteleostomi</taxon>
        <taxon>Mammalia</taxon>
        <taxon>Eutheria</taxon>
        <taxon>Laurasiatheria</taxon>
        <taxon>Artiodactyla</taxon>
        <taxon>Whippomorpha</taxon>
        <taxon>Cetacea</taxon>
        <taxon>Odontoceti</taxon>
        <taxon>Pontoporiidae</taxon>
        <taxon>Pontoporia</taxon>
    </lineage>
</organism>
<gene>
    <name evidence="7" type="ORF">BU61_5899</name>
</gene>
<evidence type="ECO:0000256" key="3">
    <source>
        <dbReference type="ARBA" id="ARBA00023203"/>
    </source>
</evidence>
<reference evidence="7" key="1">
    <citation type="submission" date="2018-05" db="EMBL/GenBank/DDBJ databases">
        <authorList>
            <person name="Pedro S.L.S."/>
            <person name="Freitas R.C."/>
            <person name="Barreto A.S."/>
            <person name="Lima A.O.S."/>
        </authorList>
    </citation>
    <scope>NUCLEOTIDE SEQUENCE</scope>
    <source>
        <strain evidence="7">BP203</strain>
        <tissue evidence="7">Muscle</tissue>
    </source>
</reference>
<dbReference type="PANTHER" id="PTHR13140">
    <property type="entry name" value="MYOSIN"/>
    <property type="match status" value="1"/>
</dbReference>
<dbReference type="PROSITE" id="PS50096">
    <property type="entry name" value="IQ"/>
    <property type="match status" value="6"/>
</dbReference>
<keyword evidence="4" id="KW-0518">Myosin</keyword>
<dbReference type="PANTHER" id="PTHR13140:SF356">
    <property type="entry name" value="UNCONVENTIONAL MYOSIN-VB"/>
    <property type="match status" value="1"/>
</dbReference>
<evidence type="ECO:0000313" key="8">
    <source>
        <dbReference type="Proteomes" id="UP001165941"/>
    </source>
</evidence>
<dbReference type="SMART" id="SM00015">
    <property type="entry name" value="IQ"/>
    <property type="match status" value="6"/>
</dbReference>
<evidence type="ECO:0000256" key="1">
    <source>
        <dbReference type="ARBA" id="ARBA00022741"/>
    </source>
</evidence>
<evidence type="ECO:0000256" key="5">
    <source>
        <dbReference type="SAM" id="Coils"/>
    </source>
</evidence>
<keyword evidence="5" id="KW-0175">Coiled coil</keyword>
<feature type="coiled-coil region" evidence="5">
    <location>
        <begin position="184"/>
        <end position="221"/>
    </location>
</feature>
<dbReference type="Gene3D" id="1.20.5.190">
    <property type="match status" value="3"/>
</dbReference>
<comment type="caution">
    <text evidence="7">The sequence shown here is derived from an EMBL/GenBank/DDBJ whole genome shotgun (WGS) entry which is preliminary data.</text>
</comment>
<keyword evidence="1" id="KW-0547">Nucleotide-binding</keyword>
<name>A0ABX0S0M1_PONBL</name>
<evidence type="ECO:0000313" key="7">
    <source>
        <dbReference type="EMBL" id="NIG58672.1"/>
    </source>
</evidence>
<dbReference type="Gene3D" id="3.30.70.1590">
    <property type="match status" value="1"/>
</dbReference>
<evidence type="ECO:0000259" key="6">
    <source>
        <dbReference type="PROSITE" id="PS51456"/>
    </source>
</evidence>
<keyword evidence="2" id="KW-0067">ATP-binding</keyword>